<dbReference type="STRING" id="157652.A0A371G330"/>
<dbReference type="GO" id="GO:0003676">
    <property type="term" value="F:nucleic acid binding"/>
    <property type="evidence" value="ECO:0007669"/>
    <property type="project" value="InterPro"/>
</dbReference>
<dbReference type="PROSITE" id="PS50994">
    <property type="entry name" value="INTEGRASE"/>
    <property type="match status" value="1"/>
</dbReference>
<reference evidence="2" key="1">
    <citation type="submission" date="2018-05" db="EMBL/GenBank/DDBJ databases">
        <title>Draft genome of Mucuna pruriens seed.</title>
        <authorList>
            <person name="Nnadi N.E."/>
            <person name="Vos R."/>
            <person name="Hasami M.H."/>
            <person name="Devisetty U.K."/>
            <person name="Aguiy J.C."/>
        </authorList>
    </citation>
    <scope>NUCLEOTIDE SEQUENCE [LARGE SCALE GENOMIC DNA]</scope>
    <source>
        <strain evidence="2">JCA_2017</strain>
    </source>
</reference>
<evidence type="ECO:0000313" key="2">
    <source>
        <dbReference type="EMBL" id="RDX84966.1"/>
    </source>
</evidence>
<evidence type="ECO:0000259" key="1">
    <source>
        <dbReference type="PROSITE" id="PS50994"/>
    </source>
</evidence>
<accession>A0A371G330</accession>
<dbReference type="PANTHER" id="PTHR42648">
    <property type="entry name" value="TRANSPOSASE, PUTATIVE-RELATED"/>
    <property type="match status" value="1"/>
</dbReference>
<dbReference type="Gene3D" id="3.30.420.10">
    <property type="entry name" value="Ribonuclease H-like superfamily/Ribonuclease H"/>
    <property type="match status" value="1"/>
</dbReference>
<organism evidence="2 3">
    <name type="scientific">Mucuna pruriens</name>
    <name type="common">Velvet bean</name>
    <name type="synonym">Dolichos pruriens</name>
    <dbReference type="NCBI Taxonomy" id="157652"/>
    <lineage>
        <taxon>Eukaryota</taxon>
        <taxon>Viridiplantae</taxon>
        <taxon>Streptophyta</taxon>
        <taxon>Embryophyta</taxon>
        <taxon>Tracheophyta</taxon>
        <taxon>Spermatophyta</taxon>
        <taxon>Magnoliopsida</taxon>
        <taxon>eudicotyledons</taxon>
        <taxon>Gunneridae</taxon>
        <taxon>Pentapetalae</taxon>
        <taxon>rosids</taxon>
        <taxon>fabids</taxon>
        <taxon>Fabales</taxon>
        <taxon>Fabaceae</taxon>
        <taxon>Papilionoideae</taxon>
        <taxon>50 kb inversion clade</taxon>
        <taxon>NPAAA clade</taxon>
        <taxon>indigoferoid/millettioid clade</taxon>
        <taxon>Phaseoleae</taxon>
        <taxon>Mucuna</taxon>
    </lineage>
</organism>
<dbReference type="AlphaFoldDB" id="A0A371G330"/>
<dbReference type="InterPro" id="IPR001584">
    <property type="entry name" value="Integrase_cat-core"/>
</dbReference>
<proteinExistence type="predicted"/>
<dbReference type="InterPro" id="IPR057670">
    <property type="entry name" value="SH3_retrovirus"/>
</dbReference>
<keyword evidence="3" id="KW-1185">Reference proteome</keyword>
<feature type="non-terminal residue" evidence="2">
    <location>
        <position position="1"/>
    </location>
</feature>
<dbReference type="Proteomes" id="UP000257109">
    <property type="component" value="Unassembled WGS sequence"/>
</dbReference>
<dbReference type="InterPro" id="IPR039537">
    <property type="entry name" value="Retrotran_Ty1/copia-like"/>
</dbReference>
<dbReference type="SUPFAM" id="SSF53098">
    <property type="entry name" value="Ribonuclease H-like"/>
    <property type="match status" value="1"/>
</dbReference>
<dbReference type="PANTHER" id="PTHR42648:SF18">
    <property type="entry name" value="RETROTRANSPOSON, UNCLASSIFIED-LIKE PROTEIN"/>
    <property type="match status" value="1"/>
</dbReference>
<feature type="domain" description="Integrase catalytic" evidence="1">
    <location>
        <begin position="38"/>
        <end position="134"/>
    </location>
</feature>
<evidence type="ECO:0000313" key="3">
    <source>
        <dbReference type="Proteomes" id="UP000257109"/>
    </source>
</evidence>
<comment type="caution">
    <text evidence="2">The sequence shown here is derived from an EMBL/GenBank/DDBJ whole genome shotgun (WGS) entry which is preliminary data.</text>
</comment>
<sequence length="144" mass="17116">MILQNVLDFLMKFKHEVVRVFMKFKKMVENQSGCKTIGKEYTSAQFNQFCGEIGIEHQLTTPYTTEKIGVSERRNISMMEMTRRMLHKKELLKPFWAKHDKLDKKAITSIFMDYSSISKAYKVYHPQTRKMTITRDVYFNEGLQ</sequence>
<gene>
    <name evidence="2" type="ORF">CR513_33907</name>
</gene>
<name>A0A371G330_MUCPR</name>
<dbReference type="Pfam" id="PF25597">
    <property type="entry name" value="SH3_retrovirus"/>
    <property type="match status" value="1"/>
</dbReference>
<dbReference type="EMBL" id="QJKJ01006900">
    <property type="protein sequence ID" value="RDX84966.1"/>
    <property type="molecule type" value="Genomic_DNA"/>
</dbReference>
<protein>
    <recommendedName>
        <fullName evidence="1">Integrase catalytic domain-containing protein</fullName>
    </recommendedName>
</protein>
<dbReference type="InterPro" id="IPR012337">
    <property type="entry name" value="RNaseH-like_sf"/>
</dbReference>
<dbReference type="GO" id="GO:0015074">
    <property type="term" value="P:DNA integration"/>
    <property type="evidence" value="ECO:0007669"/>
    <property type="project" value="InterPro"/>
</dbReference>
<dbReference type="InterPro" id="IPR036397">
    <property type="entry name" value="RNaseH_sf"/>
</dbReference>
<dbReference type="OrthoDB" id="913584at2759"/>